<organism evidence="3 4">
    <name type="scientific">Nisaea acidiphila</name>
    <dbReference type="NCBI Taxonomy" id="1862145"/>
    <lineage>
        <taxon>Bacteria</taxon>
        <taxon>Pseudomonadati</taxon>
        <taxon>Pseudomonadota</taxon>
        <taxon>Alphaproteobacteria</taxon>
        <taxon>Rhodospirillales</taxon>
        <taxon>Thalassobaculaceae</taxon>
        <taxon>Nisaea</taxon>
    </lineage>
</organism>
<dbReference type="Pfam" id="PF09835">
    <property type="entry name" value="DUF2062"/>
    <property type="match status" value="1"/>
</dbReference>
<dbReference type="RefSeq" id="WP_257767116.1">
    <property type="nucleotide sequence ID" value="NZ_CP102480.1"/>
</dbReference>
<dbReference type="Proteomes" id="UP001060336">
    <property type="component" value="Chromosome"/>
</dbReference>
<gene>
    <name evidence="3" type="ORF">NUH88_14465</name>
</gene>
<feature type="domain" description="DUF2062" evidence="2">
    <location>
        <begin position="10"/>
        <end position="174"/>
    </location>
</feature>
<accession>A0A9J7APU1</accession>
<feature type="transmembrane region" description="Helical" evidence="1">
    <location>
        <begin position="64"/>
        <end position="90"/>
    </location>
</feature>
<evidence type="ECO:0000313" key="3">
    <source>
        <dbReference type="EMBL" id="UUX48609.1"/>
    </source>
</evidence>
<dbReference type="InterPro" id="IPR018639">
    <property type="entry name" value="DUF2062"/>
</dbReference>
<name>A0A9J7APU1_9PROT</name>
<dbReference type="KEGG" id="naci:NUH88_14465"/>
<keyword evidence="1" id="KW-0472">Membrane</keyword>
<keyword evidence="1" id="KW-1133">Transmembrane helix</keyword>
<sequence>MITPLRRLMRYRLVIPILRGKDLPDYTARGVGIGVAVSLTPLVGVQMPIVAGIWSLVRLLRPNWTFSLVVALAWTWVTNVFTVPIVYYVFLQTGNLMLGRWDNLSAFEHFADRLDQILGQDVTGIMAVWVYFAAMLDEWGLPLFVGCLPWMIGGGWLSYRWSHVYIERFKAARRERQARKAARKQAALNTGPATADNGR</sequence>
<proteinExistence type="predicted"/>
<evidence type="ECO:0000259" key="2">
    <source>
        <dbReference type="Pfam" id="PF09835"/>
    </source>
</evidence>
<dbReference type="AlphaFoldDB" id="A0A9J7APU1"/>
<reference evidence="3" key="1">
    <citation type="submission" date="2022-08" db="EMBL/GenBank/DDBJ databases">
        <title>Nisaea acidiphila sp. nov., isolated from a marine algal debris and emended description of the genus Nisaea Urios et al. 2008.</title>
        <authorList>
            <person name="Kwon K."/>
        </authorList>
    </citation>
    <scope>NUCLEOTIDE SEQUENCE</scope>
    <source>
        <strain evidence="3">MEBiC11861</strain>
    </source>
</reference>
<protein>
    <submittedName>
        <fullName evidence="3">DUF2062 domain-containing protein</fullName>
    </submittedName>
</protein>
<keyword evidence="1" id="KW-0812">Transmembrane</keyword>
<keyword evidence="4" id="KW-1185">Reference proteome</keyword>
<feature type="transmembrane region" description="Helical" evidence="1">
    <location>
        <begin position="31"/>
        <end position="57"/>
    </location>
</feature>
<evidence type="ECO:0000313" key="4">
    <source>
        <dbReference type="Proteomes" id="UP001060336"/>
    </source>
</evidence>
<evidence type="ECO:0000256" key="1">
    <source>
        <dbReference type="SAM" id="Phobius"/>
    </source>
</evidence>
<dbReference type="EMBL" id="CP102480">
    <property type="protein sequence ID" value="UUX48609.1"/>
    <property type="molecule type" value="Genomic_DNA"/>
</dbReference>